<dbReference type="InterPro" id="IPR005467">
    <property type="entry name" value="His_kinase_dom"/>
</dbReference>
<dbReference type="SUPFAM" id="SSF55874">
    <property type="entry name" value="ATPase domain of HSP90 chaperone/DNA topoisomerase II/histidine kinase"/>
    <property type="match status" value="1"/>
</dbReference>
<dbReference type="SUPFAM" id="SSF47384">
    <property type="entry name" value="Homodimeric domain of signal transducing histidine kinase"/>
    <property type="match status" value="1"/>
</dbReference>
<keyword evidence="11" id="KW-1133">Transmembrane helix</keyword>
<dbReference type="Pfam" id="PF02518">
    <property type="entry name" value="HATPase_c"/>
    <property type="match status" value="1"/>
</dbReference>
<dbReference type="AlphaFoldDB" id="A0AAU8K3X3"/>
<dbReference type="Gene3D" id="1.10.287.130">
    <property type="match status" value="1"/>
</dbReference>
<evidence type="ECO:0000256" key="3">
    <source>
        <dbReference type="ARBA" id="ARBA00012438"/>
    </source>
</evidence>
<dbReference type="GO" id="GO:0000155">
    <property type="term" value="F:phosphorelay sensor kinase activity"/>
    <property type="evidence" value="ECO:0007669"/>
    <property type="project" value="InterPro"/>
</dbReference>
<evidence type="ECO:0000256" key="2">
    <source>
        <dbReference type="ARBA" id="ARBA00004651"/>
    </source>
</evidence>
<evidence type="ECO:0000256" key="8">
    <source>
        <dbReference type="ARBA" id="ARBA00022741"/>
    </source>
</evidence>
<evidence type="ECO:0000256" key="9">
    <source>
        <dbReference type="ARBA" id="ARBA00022777"/>
    </source>
</evidence>
<dbReference type="Gene3D" id="3.30.565.10">
    <property type="entry name" value="Histidine kinase-like ATPase, C-terminal domain"/>
    <property type="match status" value="1"/>
</dbReference>
<evidence type="ECO:0000256" key="7">
    <source>
        <dbReference type="ARBA" id="ARBA00022692"/>
    </source>
</evidence>
<dbReference type="Pfam" id="PF00672">
    <property type="entry name" value="HAMP"/>
    <property type="match status" value="1"/>
</dbReference>
<accession>A0AAU8K3X3</accession>
<dbReference type="SUPFAM" id="SSF158472">
    <property type="entry name" value="HAMP domain-like"/>
    <property type="match status" value="1"/>
</dbReference>
<evidence type="ECO:0000256" key="11">
    <source>
        <dbReference type="ARBA" id="ARBA00022989"/>
    </source>
</evidence>
<comment type="subcellular location">
    <subcellularLocation>
        <location evidence="2">Cell membrane</location>
        <topology evidence="2">Multi-pass membrane protein</topology>
    </subcellularLocation>
</comment>
<gene>
    <name evidence="14" type="ORF">ABWK59_29460</name>
</gene>
<evidence type="ECO:0000256" key="4">
    <source>
        <dbReference type="ARBA" id="ARBA00022475"/>
    </source>
</evidence>
<dbReference type="EC" id="2.7.13.3" evidence="3"/>
<dbReference type="PANTHER" id="PTHR44936:SF10">
    <property type="entry name" value="SENSOR PROTEIN RSTB"/>
    <property type="match status" value="1"/>
</dbReference>
<comment type="catalytic activity">
    <reaction evidence="1">
        <text>ATP + protein L-histidine = ADP + protein N-phospho-L-histidine.</text>
        <dbReference type="EC" id="2.7.13.3"/>
    </reaction>
</comment>
<dbReference type="PROSITE" id="PS50885">
    <property type="entry name" value="HAMP"/>
    <property type="match status" value="1"/>
</dbReference>
<evidence type="ECO:0000259" key="13">
    <source>
        <dbReference type="PROSITE" id="PS50885"/>
    </source>
</evidence>
<dbReference type="SMART" id="SM00387">
    <property type="entry name" value="HATPase_c"/>
    <property type="match status" value="1"/>
</dbReference>
<dbReference type="InterPro" id="IPR003660">
    <property type="entry name" value="HAMP_dom"/>
</dbReference>
<dbReference type="PROSITE" id="PS50109">
    <property type="entry name" value="HIS_KIN"/>
    <property type="match status" value="1"/>
</dbReference>
<dbReference type="KEGG" id="kcm:ABWK59_29460"/>
<dbReference type="Gene3D" id="6.10.340.10">
    <property type="match status" value="1"/>
</dbReference>
<dbReference type="GO" id="GO:0005886">
    <property type="term" value="C:plasma membrane"/>
    <property type="evidence" value="ECO:0007669"/>
    <property type="project" value="UniProtKB-SubCell"/>
</dbReference>
<dbReference type="InterPro" id="IPR050980">
    <property type="entry name" value="2C_sensor_his_kinase"/>
</dbReference>
<dbReference type="CDD" id="cd00082">
    <property type="entry name" value="HisKA"/>
    <property type="match status" value="1"/>
</dbReference>
<dbReference type="InterPro" id="IPR036890">
    <property type="entry name" value="HATPase_C_sf"/>
</dbReference>
<evidence type="ECO:0000313" key="14">
    <source>
        <dbReference type="EMBL" id="XCM82748.1"/>
    </source>
</evidence>
<reference evidence="14" key="1">
    <citation type="submission" date="2024-06" db="EMBL/GenBank/DDBJ databases">
        <title>The genome sequences of Kitasatospora sp. strain HUAS MG31.</title>
        <authorList>
            <person name="Mo P."/>
        </authorList>
    </citation>
    <scope>NUCLEOTIDE SEQUENCE</scope>
    <source>
        <strain evidence="14">HUAS MG31</strain>
    </source>
</reference>
<evidence type="ECO:0000256" key="6">
    <source>
        <dbReference type="ARBA" id="ARBA00022679"/>
    </source>
</evidence>
<feature type="domain" description="HAMP" evidence="13">
    <location>
        <begin position="233"/>
        <end position="285"/>
    </location>
</feature>
<feature type="domain" description="Histidine kinase" evidence="12">
    <location>
        <begin position="300"/>
        <end position="517"/>
    </location>
</feature>
<evidence type="ECO:0000259" key="12">
    <source>
        <dbReference type="PROSITE" id="PS50109"/>
    </source>
</evidence>
<keyword evidence="9 14" id="KW-0418">Kinase</keyword>
<keyword evidence="11" id="KW-0472">Membrane</keyword>
<evidence type="ECO:0000256" key="10">
    <source>
        <dbReference type="ARBA" id="ARBA00022840"/>
    </source>
</evidence>
<dbReference type="InterPro" id="IPR003594">
    <property type="entry name" value="HATPase_dom"/>
</dbReference>
<dbReference type="GO" id="GO:0005524">
    <property type="term" value="F:ATP binding"/>
    <property type="evidence" value="ECO:0007669"/>
    <property type="project" value="UniProtKB-KW"/>
</dbReference>
<dbReference type="SMART" id="SM00388">
    <property type="entry name" value="HisKA"/>
    <property type="match status" value="1"/>
</dbReference>
<dbReference type="SMART" id="SM00304">
    <property type="entry name" value="HAMP"/>
    <property type="match status" value="1"/>
</dbReference>
<name>A0AAU8K3X3_9ACTN</name>
<evidence type="ECO:0000256" key="1">
    <source>
        <dbReference type="ARBA" id="ARBA00000085"/>
    </source>
</evidence>
<keyword evidence="5" id="KW-0597">Phosphoprotein</keyword>
<keyword evidence="7" id="KW-0812">Transmembrane</keyword>
<dbReference type="PANTHER" id="PTHR44936">
    <property type="entry name" value="SENSOR PROTEIN CREC"/>
    <property type="match status" value="1"/>
</dbReference>
<dbReference type="InterPro" id="IPR036097">
    <property type="entry name" value="HisK_dim/P_sf"/>
</dbReference>
<dbReference type="RefSeq" id="WP_354643681.1">
    <property type="nucleotide sequence ID" value="NZ_CP159872.1"/>
</dbReference>
<protein>
    <recommendedName>
        <fullName evidence="3">histidine kinase</fullName>
        <ecNumber evidence="3">2.7.13.3</ecNumber>
    </recommendedName>
</protein>
<keyword evidence="4" id="KW-1003">Cell membrane</keyword>
<dbReference type="CDD" id="cd06225">
    <property type="entry name" value="HAMP"/>
    <property type="match status" value="1"/>
</dbReference>
<sequence length="520" mass="54911">MRRRVGLRGRIAATILLALLVPGLLLSVVSYRVLRDSAEHDFRARALSSTLSDLTSAINSVREGNKRTALANAREALAVRKFNTFAVYLLKPTADGAGYTLADPPPFERPDPAVDPSEWLASREATAVIAGNVGVQLDFADPTGFTATEYPLSLMDEKHLKVIRSPDGEALVIGGEVGRQGPGDPYPGAPVVALEYHGLGPVEDEAAAHLRGLLLVDAATVAIGALLAWWIAGRVQRPVRAAGAAARALGEGDLTVRLPVTGRDELADLSTSFNLMAARLSDTIDELTRHEERQRRFVADVSHELRTPTASLLAAAAALDNPATRDGAAVLIAPQLRRLAALTEDLLEISRLDAGEAVLLPQPIDLADLVADVAAHCEDPAAVSVRAEGDTGAEVDPRRIHTVVGNLVSNALRHGSAPVEVTVSGTADTVAVRVADHGPGVPADLRERVFDRFVRGDRARATAVGDRSRAATARDRGGSGNGLGLAIALENARLHRATLTVSDGPRAVFTLTVPRRPPEG</sequence>
<organism evidence="14">
    <name type="scientific">Kitasatospora camelliae</name>
    <dbReference type="NCBI Taxonomy" id="3156397"/>
    <lineage>
        <taxon>Bacteria</taxon>
        <taxon>Bacillati</taxon>
        <taxon>Actinomycetota</taxon>
        <taxon>Actinomycetes</taxon>
        <taxon>Kitasatosporales</taxon>
        <taxon>Streptomycetaceae</taxon>
        <taxon>Kitasatospora</taxon>
    </lineage>
</organism>
<keyword evidence="6" id="KW-0808">Transferase</keyword>
<keyword evidence="10" id="KW-0067">ATP-binding</keyword>
<proteinExistence type="predicted"/>
<dbReference type="InterPro" id="IPR003661">
    <property type="entry name" value="HisK_dim/P_dom"/>
</dbReference>
<dbReference type="EMBL" id="CP159872">
    <property type="protein sequence ID" value="XCM82748.1"/>
    <property type="molecule type" value="Genomic_DNA"/>
</dbReference>
<dbReference type="Pfam" id="PF00512">
    <property type="entry name" value="HisKA"/>
    <property type="match status" value="1"/>
</dbReference>
<keyword evidence="8" id="KW-0547">Nucleotide-binding</keyword>
<evidence type="ECO:0000256" key="5">
    <source>
        <dbReference type="ARBA" id="ARBA00022553"/>
    </source>
</evidence>